<keyword evidence="4 8" id="KW-0812">Transmembrane</keyword>
<dbReference type="STRING" id="94237.ENSMMOP00000015001"/>
<dbReference type="PANTHER" id="PTHR47397">
    <property type="entry name" value="TUMOR NECROSIS FACTOR RECEPTOR SUPERFAMILY MEMBER 19L"/>
    <property type="match status" value="1"/>
</dbReference>
<feature type="region of interest" description="Disordered" evidence="7">
    <location>
        <begin position="345"/>
        <end position="369"/>
    </location>
</feature>
<feature type="transmembrane region" description="Helical" evidence="8">
    <location>
        <begin position="163"/>
        <end position="186"/>
    </location>
</feature>
<comment type="similarity">
    <text evidence="2">Belongs to the RELT family.</text>
</comment>
<keyword evidence="6 8" id="KW-0472">Membrane</keyword>
<dbReference type="InterPro" id="IPR022248">
    <property type="entry name" value="TNF_rcpt_RELT"/>
</dbReference>
<evidence type="ECO:0000313" key="9">
    <source>
        <dbReference type="Ensembl" id="ENSMMOP00000015001.1"/>
    </source>
</evidence>
<organism evidence="9 10">
    <name type="scientific">Mola mola</name>
    <name type="common">Ocean sunfish</name>
    <name type="synonym">Tetraodon mola</name>
    <dbReference type="NCBI Taxonomy" id="94237"/>
    <lineage>
        <taxon>Eukaryota</taxon>
        <taxon>Metazoa</taxon>
        <taxon>Chordata</taxon>
        <taxon>Craniata</taxon>
        <taxon>Vertebrata</taxon>
        <taxon>Euteleostomi</taxon>
        <taxon>Actinopterygii</taxon>
        <taxon>Neopterygii</taxon>
        <taxon>Teleostei</taxon>
        <taxon>Neoteleostei</taxon>
        <taxon>Acanthomorphata</taxon>
        <taxon>Eupercaria</taxon>
        <taxon>Tetraodontiformes</taxon>
        <taxon>Molidae</taxon>
        <taxon>Mola</taxon>
    </lineage>
</organism>
<protein>
    <submittedName>
        <fullName evidence="9">Uncharacterized protein</fullName>
    </submittedName>
</protein>
<dbReference type="AlphaFoldDB" id="A0A3Q3WD92"/>
<evidence type="ECO:0000256" key="1">
    <source>
        <dbReference type="ARBA" id="ARBA00004162"/>
    </source>
</evidence>
<sequence>MLHLQYLLWSDYRNGFCLSCQACGQTQSPAEEVQCRLCPTGSFSEAFDSKLCRPYSSCKILGRKVAIPGTAASDATCGDCFTPLPQGKLQPKLPAREVSVICHIIVHETRLHVLLLHLTLLCFPSASQRIRRVRTVGKGPSSGAGGPVNGTVVRSAEEKTAEYAVFALVPIFCVTGLLGILICNILKKKGYRCSADKEGGDEETAAPQKEGEMICPYISDDLNEDTISVLVRLITEKKGIARFLKWNLIGCSPPSHPLAPRFPVLSPLASFCSLPRLCPHQSHLHTISGLSGLAPKHGYRCTRCAQRKWPPVLIPPLDSLKDPLKPPQTLILFQVAQIPEQKPVLETKTSSQEQRNSLFGGKPLTSSSSGIRRYNLQRAQTHTPIYSVPFTQHYYQSQMAP</sequence>
<feature type="compositionally biased region" description="Polar residues" evidence="7">
    <location>
        <begin position="347"/>
        <end position="357"/>
    </location>
</feature>
<keyword evidence="10" id="KW-1185">Reference proteome</keyword>
<proteinExistence type="inferred from homology"/>
<keyword evidence="3" id="KW-1003">Cell membrane</keyword>
<evidence type="ECO:0000256" key="4">
    <source>
        <dbReference type="ARBA" id="ARBA00022692"/>
    </source>
</evidence>
<evidence type="ECO:0000256" key="7">
    <source>
        <dbReference type="SAM" id="MobiDB-lite"/>
    </source>
</evidence>
<evidence type="ECO:0000256" key="6">
    <source>
        <dbReference type="ARBA" id="ARBA00023136"/>
    </source>
</evidence>
<evidence type="ECO:0000256" key="2">
    <source>
        <dbReference type="ARBA" id="ARBA00008688"/>
    </source>
</evidence>
<evidence type="ECO:0000256" key="8">
    <source>
        <dbReference type="SAM" id="Phobius"/>
    </source>
</evidence>
<dbReference type="GO" id="GO:0006915">
    <property type="term" value="P:apoptotic process"/>
    <property type="evidence" value="ECO:0007669"/>
    <property type="project" value="TreeGrafter"/>
</dbReference>
<accession>A0A3Q3WD92</accession>
<evidence type="ECO:0000256" key="5">
    <source>
        <dbReference type="ARBA" id="ARBA00022989"/>
    </source>
</evidence>
<dbReference type="Ensembl" id="ENSMMOT00000015247.1">
    <property type="protein sequence ID" value="ENSMMOP00000015001.1"/>
    <property type="gene ID" value="ENSMMOG00000011460.1"/>
</dbReference>
<dbReference type="Proteomes" id="UP000261620">
    <property type="component" value="Unplaced"/>
</dbReference>
<dbReference type="Gene3D" id="2.10.50.10">
    <property type="entry name" value="Tumor Necrosis Factor Receptor, subunit A, domain 2"/>
    <property type="match status" value="1"/>
</dbReference>
<keyword evidence="5 8" id="KW-1133">Transmembrane helix</keyword>
<name>A0A3Q3WD92_MOLML</name>
<evidence type="ECO:0000256" key="3">
    <source>
        <dbReference type="ARBA" id="ARBA00022475"/>
    </source>
</evidence>
<dbReference type="InterPro" id="IPR022333">
    <property type="entry name" value="TNFR_19-like"/>
</dbReference>
<dbReference type="GO" id="GO:0005886">
    <property type="term" value="C:plasma membrane"/>
    <property type="evidence" value="ECO:0007669"/>
    <property type="project" value="UniProtKB-SubCell"/>
</dbReference>
<dbReference type="PANTHER" id="PTHR47397:SF1">
    <property type="entry name" value="TUMOR NECROSIS FACTOR RECEPTOR SUPERFAMILY MEMBER 19L"/>
    <property type="match status" value="1"/>
</dbReference>
<reference evidence="9" key="1">
    <citation type="submission" date="2025-08" db="UniProtKB">
        <authorList>
            <consortium name="Ensembl"/>
        </authorList>
    </citation>
    <scope>IDENTIFICATION</scope>
</reference>
<reference evidence="9" key="2">
    <citation type="submission" date="2025-09" db="UniProtKB">
        <authorList>
            <consortium name="Ensembl"/>
        </authorList>
    </citation>
    <scope>IDENTIFICATION</scope>
</reference>
<dbReference type="Pfam" id="PF12606">
    <property type="entry name" value="RELT"/>
    <property type="match status" value="1"/>
</dbReference>
<comment type="subcellular location">
    <subcellularLocation>
        <location evidence="1">Cell membrane</location>
        <topology evidence="1">Single-pass membrane protein</topology>
    </subcellularLocation>
</comment>
<evidence type="ECO:0000313" key="10">
    <source>
        <dbReference type="Proteomes" id="UP000261620"/>
    </source>
</evidence>
<dbReference type="OMA" id="CAPPNKL"/>